<evidence type="ECO:0000313" key="7">
    <source>
        <dbReference type="EMBL" id="ATE55146.1"/>
    </source>
</evidence>
<feature type="transmembrane region" description="Helical" evidence="6">
    <location>
        <begin position="210"/>
        <end position="229"/>
    </location>
</feature>
<feature type="transmembrane region" description="Helical" evidence="6">
    <location>
        <begin position="122"/>
        <end position="143"/>
    </location>
</feature>
<dbReference type="KEGG" id="apre:CNX65_19160"/>
<feature type="transmembrane region" description="Helical" evidence="6">
    <location>
        <begin position="182"/>
        <end position="203"/>
    </location>
</feature>
<evidence type="ECO:0000256" key="1">
    <source>
        <dbReference type="ARBA" id="ARBA00004141"/>
    </source>
</evidence>
<evidence type="ECO:0000256" key="2">
    <source>
        <dbReference type="ARBA" id="ARBA00022692"/>
    </source>
</evidence>
<keyword evidence="3 6" id="KW-1133">Transmembrane helix</keyword>
<dbReference type="InterPro" id="IPR000537">
    <property type="entry name" value="UbiA_prenyltransferase"/>
</dbReference>
<gene>
    <name evidence="7" type="ORF">CNX65_19160</name>
</gene>
<keyword evidence="4 6" id="KW-0472">Membrane</keyword>
<evidence type="ECO:0000256" key="4">
    <source>
        <dbReference type="ARBA" id="ARBA00023136"/>
    </source>
</evidence>
<evidence type="ECO:0000256" key="6">
    <source>
        <dbReference type="SAM" id="Phobius"/>
    </source>
</evidence>
<evidence type="ECO:0000256" key="5">
    <source>
        <dbReference type="SAM" id="MobiDB-lite"/>
    </source>
</evidence>
<dbReference type="EMBL" id="CP023445">
    <property type="protein sequence ID" value="ATE55146.1"/>
    <property type="molecule type" value="Genomic_DNA"/>
</dbReference>
<sequence>MSGARTRAEDALGATQPLGTATQPVDLSEITAVTPAVVDPPAHHPAHHHPAPGWPAHGRPALDVTQPVGRRIGSAQRMPAVTGRVPLAAYARLAKPDAVDHHLGVLLAWTLLAPALRLDGRVLATTTAFLLGGVLVIAASVALDDLAGFRDGSDATNCGPDRAQRKRARKPLVTGALTERQVIGFAQVTGAAGVALWTAAVLMAPHSPPWVVLLIAVTCLGSLQCSWGVRLGYRGFQELLVAGVGWALVLAPHGLAAGEVDGFALVQALLFGMGPLLVAVYSNTDDVAGDRAVGRPTVAALTTPSGNALFVMGLTTAEMALMVVAPVVGAPWWFLAAMTPTFCLRVAQLRTGFGRGDVPRARTLGARTHRVTTAVLLVVNLVVR</sequence>
<accession>A0A290Z821</accession>
<evidence type="ECO:0000313" key="8">
    <source>
        <dbReference type="Proteomes" id="UP000218505"/>
    </source>
</evidence>
<dbReference type="CDD" id="cd13956">
    <property type="entry name" value="PT_UbiA"/>
    <property type="match status" value="1"/>
</dbReference>
<dbReference type="GO" id="GO:0016020">
    <property type="term" value="C:membrane"/>
    <property type="evidence" value="ECO:0007669"/>
    <property type="project" value="UniProtKB-SubCell"/>
</dbReference>
<feature type="compositionally biased region" description="Basic and acidic residues" evidence="5">
    <location>
        <begin position="1"/>
        <end position="10"/>
    </location>
</feature>
<proteinExistence type="predicted"/>
<dbReference type="Proteomes" id="UP000218505">
    <property type="component" value="Chromosome"/>
</dbReference>
<reference evidence="7" key="1">
    <citation type="submission" date="2017-09" db="EMBL/GenBank/DDBJ databases">
        <title>Complete Genome Sequence of ansamitocin-producing Bacterium Actinosynnema pretiosum X47.</title>
        <authorList>
            <person name="Cao G."/>
            <person name="Zong G."/>
            <person name="Zhong C."/>
            <person name="Fu J."/>
        </authorList>
    </citation>
    <scope>NUCLEOTIDE SEQUENCE [LARGE SCALE GENOMIC DNA]</scope>
    <source>
        <strain evidence="7">X47</strain>
    </source>
</reference>
<feature type="transmembrane region" description="Helical" evidence="6">
    <location>
        <begin position="235"/>
        <end position="255"/>
    </location>
</feature>
<keyword evidence="2 6" id="KW-0812">Transmembrane</keyword>
<evidence type="ECO:0000256" key="3">
    <source>
        <dbReference type="ARBA" id="ARBA00022989"/>
    </source>
</evidence>
<dbReference type="RefSeq" id="WP_096494964.1">
    <property type="nucleotide sequence ID" value="NZ_CP023445.1"/>
</dbReference>
<dbReference type="AlphaFoldDB" id="A0A290Z821"/>
<name>A0A290Z821_9PSEU</name>
<dbReference type="Pfam" id="PF01040">
    <property type="entry name" value="UbiA"/>
    <property type="match status" value="1"/>
</dbReference>
<keyword evidence="8" id="KW-1185">Reference proteome</keyword>
<protein>
    <submittedName>
        <fullName evidence="7">1,4-dihydroxy-2-naphthoate prenyltransferase</fullName>
    </submittedName>
</protein>
<dbReference type="GO" id="GO:0016765">
    <property type="term" value="F:transferase activity, transferring alkyl or aryl (other than methyl) groups"/>
    <property type="evidence" value="ECO:0007669"/>
    <property type="project" value="InterPro"/>
</dbReference>
<feature type="region of interest" description="Disordered" evidence="5">
    <location>
        <begin position="1"/>
        <end position="22"/>
    </location>
</feature>
<organism evidence="7 8">
    <name type="scientific">Actinosynnema pretiosum</name>
    <dbReference type="NCBI Taxonomy" id="42197"/>
    <lineage>
        <taxon>Bacteria</taxon>
        <taxon>Bacillati</taxon>
        <taxon>Actinomycetota</taxon>
        <taxon>Actinomycetes</taxon>
        <taxon>Pseudonocardiales</taxon>
        <taxon>Pseudonocardiaceae</taxon>
        <taxon>Actinosynnema</taxon>
    </lineage>
</organism>
<feature type="region of interest" description="Disordered" evidence="5">
    <location>
        <begin position="39"/>
        <end position="59"/>
    </location>
</feature>
<feature type="transmembrane region" description="Helical" evidence="6">
    <location>
        <begin position="308"/>
        <end position="335"/>
    </location>
</feature>
<comment type="subcellular location">
    <subcellularLocation>
        <location evidence="1">Membrane</location>
        <topology evidence="1">Multi-pass membrane protein</topology>
    </subcellularLocation>
</comment>
<feature type="transmembrane region" description="Helical" evidence="6">
    <location>
        <begin position="262"/>
        <end position="281"/>
    </location>
</feature>